<accession>A0A0M1N4P2</accession>
<protein>
    <submittedName>
        <fullName evidence="2">Uncharacterized protein</fullName>
    </submittedName>
</protein>
<sequence>MRARVRMHHILGGASGAASMLLWCILNFFNPYNDEINVSAALNTFIMLFLPGCFALIAIIFSYRVLLLIAFVWSVLPSLYLAGTPGIFAWFGVTSLGYLFAYLLAKTHRTD</sequence>
<feature type="transmembrane region" description="Helical" evidence="1">
    <location>
        <begin position="65"/>
        <end position="81"/>
    </location>
</feature>
<gene>
    <name evidence="2" type="ORF">AM231_24000</name>
</gene>
<feature type="transmembrane region" description="Helical" evidence="1">
    <location>
        <begin position="7"/>
        <end position="29"/>
    </location>
</feature>
<dbReference type="EMBL" id="LIUT01000006">
    <property type="protein sequence ID" value="KOR76985.1"/>
    <property type="molecule type" value="Genomic_DNA"/>
</dbReference>
<evidence type="ECO:0000313" key="3">
    <source>
        <dbReference type="Proteomes" id="UP000036932"/>
    </source>
</evidence>
<organism evidence="2 3">
    <name type="scientific">Paenibacillus solani</name>
    <dbReference type="NCBI Taxonomy" id="1705565"/>
    <lineage>
        <taxon>Bacteria</taxon>
        <taxon>Bacillati</taxon>
        <taxon>Bacillota</taxon>
        <taxon>Bacilli</taxon>
        <taxon>Bacillales</taxon>
        <taxon>Paenibacillaceae</taxon>
        <taxon>Paenibacillus</taxon>
    </lineage>
</organism>
<proteinExistence type="predicted"/>
<dbReference type="Proteomes" id="UP000036932">
    <property type="component" value="Unassembled WGS sequence"/>
</dbReference>
<evidence type="ECO:0000256" key="1">
    <source>
        <dbReference type="SAM" id="Phobius"/>
    </source>
</evidence>
<comment type="caution">
    <text evidence="2">The sequence shown here is derived from an EMBL/GenBank/DDBJ whole genome shotgun (WGS) entry which is preliminary data.</text>
</comment>
<feature type="transmembrane region" description="Helical" evidence="1">
    <location>
        <begin position="41"/>
        <end position="60"/>
    </location>
</feature>
<feature type="transmembrane region" description="Helical" evidence="1">
    <location>
        <begin position="87"/>
        <end position="105"/>
    </location>
</feature>
<dbReference type="OrthoDB" id="2620460at2"/>
<keyword evidence="1" id="KW-1133">Transmembrane helix</keyword>
<keyword evidence="1" id="KW-0472">Membrane</keyword>
<keyword evidence="3" id="KW-1185">Reference proteome</keyword>
<dbReference type="RefSeq" id="WP_054404845.1">
    <property type="nucleotide sequence ID" value="NZ_LIUT01000006.1"/>
</dbReference>
<dbReference type="AlphaFoldDB" id="A0A0M1N4P2"/>
<reference evidence="3" key="1">
    <citation type="submission" date="2015-08" db="EMBL/GenBank/DDBJ databases">
        <title>Genome sequencing project for genomic taxonomy and phylogenomics of Bacillus-like bacteria.</title>
        <authorList>
            <person name="Liu B."/>
            <person name="Wang J."/>
            <person name="Zhu Y."/>
            <person name="Liu G."/>
            <person name="Chen Q."/>
            <person name="Chen Z."/>
            <person name="Lan J."/>
            <person name="Che J."/>
            <person name="Ge C."/>
            <person name="Shi H."/>
            <person name="Pan Z."/>
            <person name="Liu X."/>
        </authorList>
    </citation>
    <scope>NUCLEOTIDE SEQUENCE [LARGE SCALE GENOMIC DNA]</scope>
    <source>
        <strain evidence="3">FJAT-22460</strain>
    </source>
</reference>
<dbReference type="PATRIC" id="fig|1705565.3.peg.963"/>
<name>A0A0M1N4P2_9BACL</name>
<keyword evidence="1" id="KW-0812">Transmembrane</keyword>
<evidence type="ECO:0000313" key="2">
    <source>
        <dbReference type="EMBL" id="KOR76985.1"/>
    </source>
</evidence>